<dbReference type="InterPro" id="IPR007168">
    <property type="entry name" value="Phageshock_PspC_N"/>
</dbReference>
<feature type="transmembrane region" description="Helical" evidence="6">
    <location>
        <begin position="35"/>
        <end position="61"/>
    </location>
</feature>
<protein>
    <recommendedName>
        <fullName evidence="7">Phage shock protein PspC N-terminal domain-containing protein</fullName>
    </recommendedName>
</protein>
<evidence type="ECO:0000313" key="9">
    <source>
        <dbReference type="Proteomes" id="UP000233256"/>
    </source>
</evidence>
<comment type="caution">
    <text evidence="8">The sequence shown here is derived from an EMBL/GenBank/DDBJ whole genome shotgun (WGS) entry which is preliminary data.</text>
</comment>
<evidence type="ECO:0000256" key="4">
    <source>
        <dbReference type="ARBA" id="ARBA00022989"/>
    </source>
</evidence>
<keyword evidence="5 6" id="KW-0472">Membrane</keyword>
<dbReference type="PANTHER" id="PTHR33885:SF3">
    <property type="entry name" value="PHAGE SHOCK PROTEIN C"/>
    <property type="match status" value="1"/>
</dbReference>
<evidence type="ECO:0000259" key="7">
    <source>
        <dbReference type="Pfam" id="PF04024"/>
    </source>
</evidence>
<keyword evidence="4 6" id="KW-1133">Transmembrane helix</keyword>
<organism evidence="8 9">
    <name type="scientific">Candidatus Wallbacteria bacterium HGW-Wallbacteria-1</name>
    <dbReference type="NCBI Taxonomy" id="2013854"/>
    <lineage>
        <taxon>Bacteria</taxon>
        <taxon>Candidatus Walliibacteriota</taxon>
    </lineage>
</organism>
<name>A0A2N1PGP3_9BACT</name>
<keyword evidence="2" id="KW-1003">Cell membrane</keyword>
<comment type="subcellular location">
    <subcellularLocation>
        <location evidence="1">Cell membrane</location>
        <topology evidence="1">Single-pass membrane protein</topology>
    </subcellularLocation>
</comment>
<reference evidence="8 9" key="1">
    <citation type="journal article" date="2017" name="ISME J.">
        <title>Potential for microbial H2 and metal transformations associated with novel bacteria and archaea in deep terrestrial subsurface sediments.</title>
        <authorList>
            <person name="Hernsdorf A.W."/>
            <person name="Amano Y."/>
            <person name="Miyakawa K."/>
            <person name="Ise K."/>
            <person name="Suzuki Y."/>
            <person name="Anantharaman K."/>
            <person name="Probst A."/>
            <person name="Burstein D."/>
            <person name="Thomas B.C."/>
            <person name="Banfield J.F."/>
        </authorList>
    </citation>
    <scope>NUCLEOTIDE SEQUENCE [LARGE SCALE GENOMIC DNA]</scope>
    <source>
        <strain evidence="8">HGW-Wallbacteria-1</strain>
    </source>
</reference>
<dbReference type="AlphaFoldDB" id="A0A2N1PGP3"/>
<dbReference type="GO" id="GO:0005886">
    <property type="term" value="C:plasma membrane"/>
    <property type="evidence" value="ECO:0007669"/>
    <property type="project" value="UniProtKB-SubCell"/>
</dbReference>
<evidence type="ECO:0000313" key="8">
    <source>
        <dbReference type="EMBL" id="PKK87513.1"/>
    </source>
</evidence>
<gene>
    <name evidence="8" type="ORF">CVV64_21985</name>
</gene>
<evidence type="ECO:0000256" key="3">
    <source>
        <dbReference type="ARBA" id="ARBA00022692"/>
    </source>
</evidence>
<sequence length="103" mass="11649">MKKQLMKSKKRAIVAGVCAGLGEYCNISPWVFRGLFLLPFVLRFVPGILSIIVYILLAVVLPGTQRIEDQDVVEVDYEIIDDNNEEEIIDFSDEKTGSEEKVE</sequence>
<dbReference type="InterPro" id="IPR052027">
    <property type="entry name" value="PspC"/>
</dbReference>
<evidence type="ECO:0000256" key="2">
    <source>
        <dbReference type="ARBA" id="ARBA00022475"/>
    </source>
</evidence>
<accession>A0A2N1PGP3</accession>
<proteinExistence type="predicted"/>
<keyword evidence="3 6" id="KW-0812">Transmembrane</keyword>
<dbReference type="Proteomes" id="UP000233256">
    <property type="component" value="Unassembled WGS sequence"/>
</dbReference>
<evidence type="ECO:0000256" key="1">
    <source>
        <dbReference type="ARBA" id="ARBA00004162"/>
    </source>
</evidence>
<evidence type="ECO:0000256" key="6">
    <source>
        <dbReference type="SAM" id="Phobius"/>
    </source>
</evidence>
<dbReference type="EMBL" id="PGXC01000141">
    <property type="protein sequence ID" value="PKK87513.1"/>
    <property type="molecule type" value="Genomic_DNA"/>
</dbReference>
<feature type="domain" description="Phage shock protein PspC N-terminal" evidence="7">
    <location>
        <begin position="3"/>
        <end position="62"/>
    </location>
</feature>
<dbReference type="Pfam" id="PF04024">
    <property type="entry name" value="PspC"/>
    <property type="match status" value="1"/>
</dbReference>
<evidence type="ECO:0000256" key="5">
    <source>
        <dbReference type="ARBA" id="ARBA00023136"/>
    </source>
</evidence>
<dbReference type="PANTHER" id="PTHR33885">
    <property type="entry name" value="PHAGE SHOCK PROTEIN C"/>
    <property type="match status" value="1"/>
</dbReference>